<evidence type="ECO:0000256" key="1">
    <source>
        <dbReference type="SAM" id="Phobius"/>
    </source>
</evidence>
<feature type="domain" description="Signal transduction histidine kinase dimerisation/phosphoacceptor" evidence="2">
    <location>
        <begin position="85"/>
        <end position="146"/>
    </location>
</feature>
<dbReference type="Gene3D" id="1.10.287.130">
    <property type="match status" value="1"/>
</dbReference>
<dbReference type="Pfam" id="PF00512">
    <property type="entry name" value="HisKA"/>
    <property type="match status" value="1"/>
</dbReference>
<dbReference type="AlphaFoldDB" id="X0TUZ0"/>
<proteinExistence type="predicted"/>
<evidence type="ECO:0000313" key="3">
    <source>
        <dbReference type="EMBL" id="GAF97049.1"/>
    </source>
</evidence>
<name>X0TUZ0_9ZZZZ</name>
<comment type="caution">
    <text evidence="3">The sequence shown here is derived from an EMBL/GenBank/DDBJ whole genome shotgun (WGS) entry which is preliminary data.</text>
</comment>
<keyword evidence="1" id="KW-0812">Transmembrane</keyword>
<protein>
    <recommendedName>
        <fullName evidence="2">Signal transduction histidine kinase dimerisation/phosphoacceptor domain-containing protein</fullName>
    </recommendedName>
</protein>
<dbReference type="SUPFAM" id="SSF47384">
    <property type="entry name" value="Homodimeric domain of signal transducing histidine kinase"/>
    <property type="match status" value="1"/>
</dbReference>
<accession>X0TUZ0</accession>
<feature type="transmembrane region" description="Helical" evidence="1">
    <location>
        <begin position="7"/>
        <end position="28"/>
    </location>
</feature>
<evidence type="ECO:0000259" key="2">
    <source>
        <dbReference type="Pfam" id="PF00512"/>
    </source>
</evidence>
<sequence>QNSPLSVLVGLVMLLEFLGWIPIFPLEFPSDTPGTRPLDGLYLLGLFVAFASSLWITVYFTTSIRRYVDRAHAEIRQKEKMLGIGQLVAGIAHQIANPLDGIQNCLRRIGEGVKDDSHLTEYVQLMGEALERIERTAKRVQAFARPRG</sequence>
<feature type="non-terminal residue" evidence="3">
    <location>
        <position position="1"/>
    </location>
</feature>
<organism evidence="3">
    <name type="scientific">marine sediment metagenome</name>
    <dbReference type="NCBI Taxonomy" id="412755"/>
    <lineage>
        <taxon>unclassified sequences</taxon>
        <taxon>metagenomes</taxon>
        <taxon>ecological metagenomes</taxon>
    </lineage>
</organism>
<feature type="transmembrane region" description="Helical" evidence="1">
    <location>
        <begin position="40"/>
        <end position="60"/>
    </location>
</feature>
<feature type="non-terminal residue" evidence="3">
    <location>
        <position position="148"/>
    </location>
</feature>
<reference evidence="3" key="1">
    <citation type="journal article" date="2014" name="Front. Microbiol.">
        <title>High frequency of phylogenetically diverse reductive dehalogenase-homologous genes in deep subseafloor sedimentary metagenomes.</title>
        <authorList>
            <person name="Kawai M."/>
            <person name="Futagami T."/>
            <person name="Toyoda A."/>
            <person name="Takaki Y."/>
            <person name="Nishi S."/>
            <person name="Hori S."/>
            <person name="Arai W."/>
            <person name="Tsubouchi T."/>
            <person name="Morono Y."/>
            <person name="Uchiyama I."/>
            <person name="Ito T."/>
            <person name="Fujiyama A."/>
            <person name="Inagaki F."/>
            <person name="Takami H."/>
        </authorList>
    </citation>
    <scope>NUCLEOTIDE SEQUENCE</scope>
    <source>
        <strain evidence="3">Expedition CK06-06</strain>
    </source>
</reference>
<dbReference type="EMBL" id="BARS01013464">
    <property type="protein sequence ID" value="GAF97049.1"/>
    <property type="molecule type" value="Genomic_DNA"/>
</dbReference>
<keyword evidence="1" id="KW-0472">Membrane</keyword>
<keyword evidence="1" id="KW-1133">Transmembrane helix</keyword>
<dbReference type="GO" id="GO:0000155">
    <property type="term" value="F:phosphorelay sensor kinase activity"/>
    <property type="evidence" value="ECO:0007669"/>
    <property type="project" value="InterPro"/>
</dbReference>
<dbReference type="InterPro" id="IPR036097">
    <property type="entry name" value="HisK_dim/P_sf"/>
</dbReference>
<gene>
    <name evidence="3" type="ORF">S01H1_23361</name>
</gene>
<dbReference type="CDD" id="cd00082">
    <property type="entry name" value="HisKA"/>
    <property type="match status" value="1"/>
</dbReference>
<dbReference type="InterPro" id="IPR003661">
    <property type="entry name" value="HisK_dim/P_dom"/>
</dbReference>